<sequence length="149" mass="17215">MVPDTLNEDLFFNLDRATLLMRRHVLDAIGFHQVSPEQWEILQLIDNQSGISQSKLSQLTLKDKGNVSRILTRMLKNGWVHREPHRSGRGFLVCLTNEGRRIKNRLPFLVEQQVKRLLGPLPKEEQSEMLYCLKKLRILLGDEDVVASS</sequence>
<dbReference type="PROSITE" id="PS50995">
    <property type="entry name" value="HTH_MARR_2"/>
    <property type="match status" value="1"/>
</dbReference>
<dbReference type="InterPro" id="IPR000835">
    <property type="entry name" value="HTH_MarR-typ"/>
</dbReference>
<feature type="domain" description="HTH marR-type" evidence="4">
    <location>
        <begin position="7"/>
        <end position="138"/>
    </location>
</feature>
<keyword evidence="3" id="KW-0804">Transcription</keyword>
<dbReference type="AlphaFoldDB" id="A0A1Y6B842"/>
<proteinExistence type="predicted"/>
<keyword evidence="2" id="KW-0238">DNA-binding</keyword>
<dbReference type="RefSeq" id="WP_132315208.1">
    <property type="nucleotide sequence ID" value="NZ_FWZT01000002.1"/>
</dbReference>
<evidence type="ECO:0000256" key="3">
    <source>
        <dbReference type="ARBA" id="ARBA00023163"/>
    </source>
</evidence>
<evidence type="ECO:0000256" key="1">
    <source>
        <dbReference type="ARBA" id="ARBA00023015"/>
    </source>
</evidence>
<dbReference type="OrthoDB" id="195851at2"/>
<dbReference type="EMBL" id="FWZT01000002">
    <property type="protein sequence ID" value="SME96410.1"/>
    <property type="molecule type" value="Genomic_DNA"/>
</dbReference>
<dbReference type="SUPFAM" id="SSF46785">
    <property type="entry name" value="Winged helix' DNA-binding domain"/>
    <property type="match status" value="1"/>
</dbReference>
<evidence type="ECO:0000259" key="4">
    <source>
        <dbReference type="PROSITE" id="PS50995"/>
    </source>
</evidence>
<protein>
    <submittedName>
        <fullName evidence="5">Transcriptional regulator, MarR family</fullName>
    </submittedName>
</protein>
<dbReference type="STRING" id="1513793.SAMN06296036_102281"/>
<dbReference type="GO" id="GO:0003677">
    <property type="term" value="F:DNA binding"/>
    <property type="evidence" value="ECO:0007669"/>
    <property type="project" value="UniProtKB-KW"/>
</dbReference>
<keyword evidence="1" id="KW-0805">Transcription regulation</keyword>
<organism evidence="5 6">
    <name type="scientific">Pseudobacteriovorax antillogorgiicola</name>
    <dbReference type="NCBI Taxonomy" id="1513793"/>
    <lineage>
        <taxon>Bacteria</taxon>
        <taxon>Pseudomonadati</taxon>
        <taxon>Bdellovibrionota</taxon>
        <taxon>Oligoflexia</taxon>
        <taxon>Oligoflexales</taxon>
        <taxon>Pseudobacteriovoracaceae</taxon>
        <taxon>Pseudobacteriovorax</taxon>
    </lineage>
</organism>
<accession>A0A1Y6B842</accession>
<dbReference type="InterPro" id="IPR036390">
    <property type="entry name" value="WH_DNA-bd_sf"/>
</dbReference>
<dbReference type="Pfam" id="PF01047">
    <property type="entry name" value="MarR"/>
    <property type="match status" value="1"/>
</dbReference>
<reference evidence="6" key="1">
    <citation type="submission" date="2017-04" db="EMBL/GenBank/DDBJ databases">
        <authorList>
            <person name="Varghese N."/>
            <person name="Submissions S."/>
        </authorList>
    </citation>
    <scope>NUCLEOTIDE SEQUENCE [LARGE SCALE GENOMIC DNA]</scope>
    <source>
        <strain evidence="6">RKEM611</strain>
    </source>
</reference>
<dbReference type="PANTHER" id="PTHR42756">
    <property type="entry name" value="TRANSCRIPTIONAL REGULATOR, MARR"/>
    <property type="match status" value="1"/>
</dbReference>
<gene>
    <name evidence="5" type="ORF">SAMN06296036_102281</name>
</gene>
<dbReference type="Proteomes" id="UP000192907">
    <property type="component" value="Unassembled WGS sequence"/>
</dbReference>
<evidence type="ECO:0000256" key="2">
    <source>
        <dbReference type="ARBA" id="ARBA00023125"/>
    </source>
</evidence>
<dbReference type="InterPro" id="IPR036388">
    <property type="entry name" value="WH-like_DNA-bd_sf"/>
</dbReference>
<dbReference type="Gene3D" id="1.10.10.10">
    <property type="entry name" value="Winged helix-like DNA-binding domain superfamily/Winged helix DNA-binding domain"/>
    <property type="match status" value="1"/>
</dbReference>
<dbReference type="SMART" id="SM00347">
    <property type="entry name" value="HTH_MARR"/>
    <property type="match status" value="1"/>
</dbReference>
<evidence type="ECO:0000313" key="6">
    <source>
        <dbReference type="Proteomes" id="UP000192907"/>
    </source>
</evidence>
<dbReference type="PANTHER" id="PTHR42756:SF1">
    <property type="entry name" value="TRANSCRIPTIONAL REPRESSOR OF EMRAB OPERON"/>
    <property type="match status" value="1"/>
</dbReference>
<name>A0A1Y6B842_9BACT</name>
<evidence type="ECO:0000313" key="5">
    <source>
        <dbReference type="EMBL" id="SME96410.1"/>
    </source>
</evidence>
<keyword evidence="6" id="KW-1185">Reference proteome</keyword>
<dbReference type="PRINTS" id="PR00598">
    <property type="entry name" value="HTHMARR"/>
</dbReference>
<dbReference type="GO" id="GO:0003700">
    <property type="term" value="F:DNA-binding transcription factor activity"/>
    <property type="evidence" value="ECO:0007669"/>
    <property type="project" value="InterPro"/>
</dbReference>